<accession>A0ABD5WX10</accession>
<keyword evidence="1" id="KW-0472">Membrane</keyword>
<keyword evidence="1" id="KW-1133">Transmembrane helix</keyword>
<dbReference type="GeneID" id="79269320"/>
<dbReference type="EMBL" id="JBHTAG010000002">
    <property type="protein sequence ID" value="MFC7096787.1"/>
    <property type="molecule type" value="Genomic_DNA"/>
</dbReference>
<name>A0ABD5WX10_9EURY</name>
<reference evidence="2 3" key="1">
    <citation type="journal article" date="2019" name="Int. J. Syst. Evol. Microbiol.">
        <title>The Global Catalogue of Microorganisms (GCM) 10K type strain sequencing project: providing services to taxonomists for standard genome sequencing and annotation.</title>
        <authorList>
            <consortium name="The Broad Institute Genomics Platform"/>
            <consortium name="The Broad Institute Genome Sequencing Center for Infectious Disease"/>
            <person name="Wu L."/>
            <person name="Ma J."/>
        </authorList>
    </citation>
    <scope>NUCLEOTIDE SEQUENCE [LARGE SCALE GENOMIC DNA]</scope>
    <source>
        <strain evidence="2 3">DT55</strain>
    </source>
</reference>
<feature type="transmembrane region" description="Helical" evidence="1">
    <location>
        <begin position="80"/>
        <end position="103"/>
    </location>
</feature>
<evidence type="ECO:0000313" key="3">
    <source>
        <dbReference type="Proteomes" id="UP001596388"/>
    </source>
</evidence>
<dbReference type="Proteomes" id="UP001596388">
    <property type="component" value="Unassembled WGS sequence"/>
</dbReference>
<comment type="caution">
    <text evidence="2">The sequence shown here is derived from an EMBL/GenBank/DDBJ whole genome shotgun (WGS) entry which is preliminary data.</text>
</comment>
<keyword evidence="1" id="KW-0812">Transmembrane</keyword>
<feature type="transmembrane region" description="Helical" evidence="1">
    <location>
        <begin position="123"/>
        <end position="147"/>
    </location>
</feature>
<keyword evidence="3" id="KW-1185">Reference proteome</keyword>
<proteinExistence type="predicted"/>
<evidence type="ECO:0000256" key="1">
    <source>
        <dbReference type="SAM" id="Phobius"/>
    </source>
</evidence>
<dbReference type="RefSeq" id="WP_276238753.1">
    <property type="nucleotide sequence ID" value="NZ_CP119989.1"/>
</dbReference>
<feature type="transmembrane region" description="Helical" evidence="1">
    <location>
        <begin position="46"/>
        <end position="68"/>
    </location>
</feature>
<dbReference type="AlphaFoldDB" id="A0ABD5WX10"/>
<protein>
    <submittedName>
        <fullName evidence="2">Uncharacterized protein</fullName>
    </submittedName>
</protein>
<gene>
    <name evidence="2" type="ORF">ACFQKD_05665</name>
</gene>
<sequence>MAPLKAGSRVLAGTIATVLLSVLSLPLLPVLGIATAEIVDAPLSPWILTVPLAICAVAGGAITGAIHGETTTQSTILGSLAGGLGGAVIGVVLGGVLLLVALGMTPAHGQEPNLLEGARTMTVVGGGTGFVAGAIFGAVGGVGGHVVRRELGG</sequence>
<organism evidence="2 3">
    <name type="scientific">Halobaculum marinum</name>
    <dbReference type="NCBI Taxonomy" id="3031996"/>
    <lineage>
        <taxon>Archaea</taxon>
        <taxon>Methanobacteriati</taxon>
        <taxon>Methanobacteriota</taxon>
        <taxon>Stenosarchaea group</taxon>
        <taxon>Halobacteria</taxon>
        <taxon>Halobacteriales</taxon>
        <taxon>Haloferacaceae</taxon>
        <taxon>Halobaculum</taxon>
    </lineage>
</organism>
<evidence type="ECO:0000313" key="2">
    <source>
        <dbReference type="EMBL" id="MFC7096787.1"/>
    </source>
</evidence>